<dbReference type="RefSeq" id="WP_219781342.1">
    <property type="nucleotide sequence ID" value="NZ_JAHXPT010000022.1"/>
</dbReference>
<dbReference type="SUPFAM" id="SSF82171">
    <property type="entry name" value="DPP6 N-terminal domain-like"/>
    <property type="match status" value="1"/>
</dbReference>
<protein>
    <submittedName>
        <fullName evidence="1">Dipeptidyl-peptidase IV</fullName>
    </submittedName>
</protein>
<organism evidence="1 2">
    <name type="scientific">Clostridium weizhouense</name>
    <dbReference type="NCBI Taxonomy" id="2859781"/>
    <lineage>
        <taxon>Bacteria</taxon>
        <taxon>Bacillati</taxon>
        <taxon>Bacillota</taxon>
        <taxon>Clostridia</taxon>
        <taxon>Eubacteriales</taxon>
        <taxon>Clostridiaceae</taxon>
        <taxon>Clostridium</taxon>
    </lineage>
</organism>
<keyword evidence="2" id="KW-1185">Reference proteome</keyword>
<dbReference type="Proteomes" id="UP001519921">
    <property type="component" value="Unassembled WGS sequence"/>
</dbReference>
<name>A0ABS7AT77_9CLOT</name>
<proteinExistence type="predicted"/>
<accession>A0ABS7AT77</accession>
<evidence type="ECO:0000313" key="2">
    <source>
        <dbReference type="Proteomes" id="UP001519921"/>
    </source>
</evidence>
<gene>
    <name evidence="1" type="ORF">KYD98_17500</name>
</gene>
<comment type="caution">
    <text evidence="1">The sequence shown here is derived from an EMBL/GenBank/DDBJ whole genome shotgun (WGS) entry which is preliminary data.</text>
</comment>
<reference evidence="1 2" key="1">
    <citation type="submission" date="2021-07" db="EMBL/GenBank/DDBJ databases">
        <title>Clostridium weizhouense sp. nov., an anaerobic bacterium isolated from activated sludge of Petroleum wastewater.</title>
        <authorList>
            <person name="Li Q."/>
        </authorList>
    </citation>
    <scope>NUCLEOTIDE SEQUENCE [LARGE SCALE GENOMIC DNA]</scope>
    <source>
        <strain evidence="1 2">YB-6</strain>
    </source>
</reference>
<sequence length="341" mass="39334">MKKIIVWIMLSLILQTTGLYILNNFVFITSSEFKSKKINVNKYTSDDIKGNIPSGVNNINLSYDGKYITYLKEKTLNIEDTKTGNSNEFKTEDNEVVMCYTWLNNRNIIAIVEKVKKDEKEKLQLITYDVKNDSKTFVQDICNFKKNLEVENITTSVLTGVYYIHINKNRIQSTVYRIDRNNDLSQIDINAEVIGNIKVIPHEDRLVYQNKINNKIFATTPNKQLNFNSNKLTLLDIDKNDMIYVGEIDGDNITSVLYGKLNEDILTWKKLNIDSTINKDQIFFNDENQILTNNNLEGSVKNLINGNKVEYNGKFIQIIKDFIVSVDGDGNLIYTPYKDVL</sequence>
<evidence type="ECO:0000313" key="1">
    <source>
        <dbReference type="EMBL" id="MBW6411879.1"/>
    </source>
</evidence>
<dbReference type="EMBL" id="JAHXPT010000022">
    <property type="protein sequence ID" value="MBW6411879.1"/>
    <property type="molecule type" value="Genomic_DNA"/>
</dbReference>